<evidence type="ECO:0000313" key="5">
    <source>
        <dbReference type="Proteomes" id="UP000467841"/>
    </source>
</evidence>
<evidence type="ECO:0000256" key="2">
    <source>
        <dbReference type="ARBA" id="ARBA00022821"/>
    </source>
</evidence>
<keyword evidence="5" id="KW-1185">Reference proteome</keyword>
<evidence type="ECO:0000256" key="1">
    <source>
        <dbReference type="ARBA" id="ARBA00022737"/>
    </source>
</evidence>
<dbReference type="Gene3D" id="1.10.10.10">
    <property type="entry name" value="Winged helix-like DNA-binding domain superfamily/Winged helix DNA-binding domain"/>
    <property type="match status" value="1"/>
</dbReference>
<organism evidence="4 5">
    <name type="scientific">Microthlaspi erraticum</name>
    <dbReference type="NCBI Taxonomy" id="1685480"/>
    <lineage>
        <taxon>Eukaryota</taxon>
        <taxon>Viridiplantae</taxon>
        <taxon>Streptophyta</taxon>
        <taxon>Embryophyta</taxon>
        <taxon>Tracheophyta</taxon>
        <taxon>Spermatophyta</taxon>
        <taxon>Magnoliopsida</taxon>
        <taxon>eudicotyledons</taxon>
        <taxon>Gunneridae</taxon>
        <taxon>Pentapetalae</taxon>
        <taxon>rosids</taxon>
        <taxon>malvids</taxon>
        <taxon>Brassicales</taxon>
        <taxon>Brassicaceae</taxon>
        <taxon>Coluteocarpeae</taxon>
        <taxon>Microthlaspi</taxon>
    </lineage>
</organism>
<dbReference type="PANTHER" id="PTHR23155:SF1192">
    <property type="entry name" value="DISEASE RESISTANCE PROTEIN RFL1-RELATED"/>
    <property type="match status" value="1"/>
</dbReference>
<sequence>MSCKRRVEEWRHAINVLTSYATEFSGMEDKILPLLKYSYDNLKGEDVKSCLLYCALFPEDDLISKKNLIDYLIGEGIIDGSEGIERAENKGYEIIGDLVRASLLMEEDGQYGTEVCVCMMLFAKWHCGLHLNWEEKRRLSLCMQV</sequence>
<keyword evidence="1" id="KW-0677">Repeat</keyword>
<dbReference type="GO" id="GO:0098542">
    <property type="term" value="P:defense response to other organism"/>
    <property type="evidence" value="ECO:0007669"/>
    <property type="project" value="TreeGrafter"/>
</dbReference>
<reference evidence="4" key="1">
    <citation type="submission" date="2020-01" db="EMBL/GenBank/DDBJ databases">
        <authorList>
            <person name="Mishra B."/>
        </authorList>
    </citation>
    <scope>NUCLEOTIDE SEQUENCE [LARGE SCALE GENOMIC DNA]</scope>
</reference>
<dbReference type="OrthoDB" id="3794806at2759"/>
<dbReference type="InterPro" id="IPR044974">
    <property type="entry name" value="Disease_R_plants"/>
</dbReference>
<evidence type="ECO:0000313" key="4">
    <source>
        <dbReference type="EMBL" id="CAA7023500.1"/>
    </source>
</evidence>
<dbReference type="InterPro" id="IPR058922">
    <property type="entry name" value="WHD_DRP"/>
</dbReference>
<dbReference type="EMBL" id="CACVBM020000777">
    <property type="protein sequence ID" value="CAA7023500.1"/>
    <property type="molecule type" value="Genomic_DNA"/>
</dbReference>
<dbReference type="AlphaFoldDB" id="A0A6D2IAA4"/>
<evidence type="ECO:0000259" key="3">
    <source>
        <dbReference type="Pfam" id="PF23559"/>
    </source>
</evidence>
<proteinExistence type="predicted"/>
<dbReference type="Pfam" id="PF23559">
    <property type="entry name" value="WHD_DRP"/>
    <property type="match status" value="1"/>
</dbReference>
<dbReference type="Proteomes" id="UP000467841">
    <property type="component" value="Unassembled WGS sequence"/>
</dbReference>
<feature type="domain" description="Disease resistance protein winged helix" evidence="3">
    <location>
        <begin position="56"/>
        <end position="118"/>
    </location>
</feature>
<gene>
    <name evidence="4" type="ORF">MERR_LOCUS10735</name>
</gene>
<keyword evidence="2" id="KW-0611">Plant defense</keyword>
<accession>A0A6D2IAA4</accession>
<dbReference type="FunFam" id="1.10.10.10:FF:000322">
    <property type="entry name" value="Probable disease resistance protein At1g63360"/>
    <property type="match status" value="1"/>
</dbReference>
<dbReference type="InterPro" id="IPR036388">
    <property type="entry name" value="WH-like_DNA-bd_sf"/>
</dbReference>
<name>A0A6D2IAA4_9BRAS</name>
<dbReference type="PANTHER" id="PTHR23155">
    <property type="entry name" value="DISEASE RESISTANCE PROTEIN RP"/>
    <property type="match status" value="1"/>
</dbReference>
<protein>
    <recommendedName>
        <fullName evidence="3">Disease resistance protein winged helix domain-containing protein</fullName>
    </recommendedName>
</protein>
<comment type="caution">
    <text evidence="4">The sequence shown here is derived from an EMBL/GenBank/DDBJ whole genome shotgun (WGS) entry which is preliminary data.</text>
</comment>